<dbReference type="SUPFAM" id="SSF46785">
    <property type="entry name" value="Winged helix' DNA-binding domain"/>
    <property type="match status" value="1"/>
</dbReference>
<dbReference type="InterPro" id="IPR058163">
    <property type="entry name" value="LysR-type_TF_proteobact-type"/>
</dbReference>
<dbReference type="GO" id="GO:0003700">
    <property type="term" value="F:DNA-binding transcription factor activity"/>
    <property type="evidence" value="ECO:0007669"/>
    <property type="project" value="InterPro"/>
</dbReference>
<name>A0A918JFB9_9ALTE</name>
<reference evidence="6" key="2">
    <citation type="submission" date="2020-09" db="EMBL/GenBank/DDBJ databases">
        <authorList>
            <person name="Sun Q."/>
            <person name="Kim S."/>
        </authorList>
    </citation>
    <scope>NUCLEOTIDE SEQUENCE</scope>
    <source>
        <strain evidence="6">KCTC 22164</strain>
    </source>
</reference>
<dbReference type="Gene3D" id="3.40.190.290">
    <property type="match status" value="1"/>
</dbReference>
<organism evidence="6 7">
    <name type="scientific">Alteromonas halophila</name>
    <dbReference type="NCBI Taxonomy" id="516698"/>
    <lineage>
        <taxon>Bacteria</taxon>
        <taxon>Pseudomonadati</taxon>
        <taxon>Pseudomonadota</taxon>
        <taxon>Gammaproteobacteria</taxon>
        <taxon>Alteromonadales</taxon>
        <taxon>Alteromonadaceae</taxon>
        <taxon>Alteromonas/Salinimonas group</taxon>
        <taxon>Alteromonas</taxon>
    </lineage>
</organism>
<evidence type="ECO:0000256" key="1">
    <source>
        <dbReference type="ARBA" id="ARBA00009437"/>
    </source>
</evidence>
<dbReference type="PROSITE" id="PS50931">
    <property type="entry name" value="HTH_LYSR"/>
    <property type="match status" value="1"/>
</dbReference>
<dbReference type="PANTHER" id="PTHR30537:SF30">
    <property type="entry name" value="TRANSCRIPTIONAL REGULATOR-RELATED"/>
    <property type="match status" value="1"/>
</dbReference>
<gene>
    <name evidence="6" type="ORF">GCM10007391_08170</name>
</gene>
<dbReference type="InterPro" id="IPR005119">
    <property type="entry name" value="LysR_subst-bd"/>
</dbReference>
<dbReference type="InterPro" id="IPR036390">
    <property type="entry name" value="WH_DNA-bd_sf"/>
</dbReference>
<dbReference type="CDD" id="cd08422">
    <property type="entry name" value="PBP2_CrgA_like"/>
    <property type="match status" value="1"/>
</dbReference>
<sequence length="294" mass="32805">MNMKLFRSLQVFVNVADTGSMSVTARSLGMTVSAISQQLRKLEQDIGLSLFNRNTRSLSLTEAGRIYYQTSKNLLSEAQKAQHRIEQMQLSPTGKLNIVAPEGFGGGLLSKPLQKLTTDFPKLSLSLTLTDEPVNIIDSGADVVLGFKPMSDNHFVSLHLATWKRILCVPASHALAKHPPQDPSELAEYCHIAHNKIDDYTLTKPDNEDQPLHSARVDVNSMQTLIQLTRDGVGYAVLPEPEIRHVIESGEMVQLLEDWQLPDYTVFAITPRHNETPVKIRSAVDCLKDWFATF</sequence>
<keyword evidence="4" id="KW-0804">Transcription</keyword>
<dbReference type="AlphaFoldDB" id="A0A918JFB9"/>
<dbReference type="Pfam" id="PF03466">
    <property type="entry name" value="LysR_substrate"/>
    <property type="match status" value="1"/>
</dbReference>
<evidence type="ECO:0000256" key="4">
    <source>
        <dbReference type="ARBA" id="ARBA00023163"/>
    </source>
</evidence>
<reference evidence="6" key="1">
    <citation type="journal article" date="2014" name="Int. J. Syst. Evol. Microbiol.">
        <title>Complete genome sequence of Corynebacterium casei LMG S-19264T (=DSM 44701T), isolated from a smear-ripened cheese.</title>
        <authorList>
            <consortium name="US DOE Joint Genome Institute (JGI-PGF)"/>
            <person name="Walter F."/>
            <person name="Albersmeier A."/>
            <person name="Kalinowski J."/>
            <person name="Ruckert C."/>
        </authorList>
    </citation>
    <scope>NUCLEOTIDE SEQUENCE</scope>
    <source>
        <strain evidence="6">KCTC 22164</strain>
    </source>
</reference>
<dbReference type="FunFam" id="1.10.10.10:FF:000001">
    <property type="entry name" value="LysR family transcriptional regulator"/>
    <property type="match status" value="1"/>
</dbReference>
<keyword evidence="3" id="KW-0238">DNA-binding</keyword>
<accession>A0A918JFB9</accession>
<evidence type="ECO:0000259" key="5">
    <source>
        <dbReference type="PROSITE" id="PS50931"/>
    </source>
</evidence>
<dbReference type="GO" id="GO:0043565">
    <property type="term" value="F:sequence-specific DNA binding"/>
    <property type="evidence" value="ECO:0007669"/>
    <property type="project" value="TreeGrafter"/>
</dbReference>
<comment type="caution">
    <text evidence="6">The sequence shown here is derived from an EMBL/GenBank/DDBJ whole genome shotgun (WGS) entry which is preliminary data.</text>
</comment>
<feature type="domain" description="HTH lysR-type" evidence="5">
    <location>
        <begin position="1"/>
        <end position="61"/>
    </location>
</feature>
<dbReference type="InterPro" id="IPR036388">
    <property type="entry name" value="WH-like_DNA-bd_sf"/>
</dbReference>
<evidence type="ECO:0000313" key="6">
    <source>
        <dbReference type="EMBL" id="GGW77983.1"/>
    </source>
</evidence>
<dbReference type="RefSeq" id="WP_189403833.1">
    <property type="nucleotide sequence ID" value="NZ_BMXP01000002.1"/>
</dbReference>
<dbReference type="Proteomes" id="UP000631300">
    <property type="component" value="Unassembled WGS sequence"/>
</dbReference>
<dbReference type="Gene3D" id="1.10.10.10">
    <property type="entry name" value="Winged helix-like DNA-binding domain superfamily/Winged helix DNA-binding domain"/>
    <property type="match status" value="1"/>
</dbReference>
<protein>
    <submittedName>
        <fullName evidence="6">LysR family transcriptional regulator</fullName>
    </submittedName>
</protein>
<keyword evidence="7" id="KW-1185">Reference proteome</keyword>
<keyword evidence="2" id="KW-0805">Transcription regulation</keyword>
<evidence type="ECO:0000256" key="3">
    <source>
        <dbReference type="ARBA" id="ARBA00023125"/>
    </source>
</evidence>
<dbReference type="EMBL" id="BMXP01000002">
    <property type="protein sequence ID" value="GGW77983.1"/>
    <property type="molecule type" value="Genomic_DNA"/>
</dbReference>
<dbReference type="Pfam" id="PF00126">
    <property type="entry name" value="HTH_1"/>
    <property type="match status" value="1"/>
</dbReference>
<dbReference type="PANTHER" id="PTHR30537">
    <property type="entry name" value="HTH-TYPE TRANSCRIPTIONAL REGULATOR"/>
    <property type="match status" value="1"/>
</dbReference>
<dbReference type="GO" id="GO:0006351">
    <property type="term" value="P:DNA-templated transcription"/>
    <property type="evidence" value="ECO:0007669"/>
    <property type="project" value="TreeGrafter"/>
</dbReference>
<dbReference type="SUPFAM" id="SSF53850">
    <property type="entry name" value="Periplasmic binding protein-like II"/>
    <property type="match status" value="1"/>
</dbReference>
<evidence type="ECO:0000313" key="7">
    <source>
        <dbReference type="Proteomes" id="UP000631300"/>
    </source>
</evidence>
<proteinExistence type="inferred from homology"/>
<evidence type="ECO:0000256" key="2">
    <source>
        <dbReference type="ARBA" id="ARBA00023015"/>
    </source>
</evidence>
<comment type="similarity">
    <text evidence="1">Belongs to the LysR transcriptional regulatory family.</text>
</comment>
<dbReference type="InterPro" id="IPR000847">
    <property type="entry name" value="LysR_HTH_N"/>
</dbReference>